<reference evidence="1" key="1">
    <citation type="submission" date="2020-02" db="EMBL/GenBank/DDBJ databases">
        <authorList>
            <person name="Meier V. D."/>
        </authorList>
    </citation>
    <scope>NUCLEOTIDE SEQUENCE</scope>
    <source>
        <strain evidence="1">AVDCRST_MAG84</strain>
    </source>
</reference>
<name>A0A6J4PWE8_9CYAN</name>
<evidence type="ECO:0000313" key="1">
    <source>
        <dbReference type="EMBL" id="CAA9427773.1"/>
    </source>
</evidence>
<accession>A0A6J4PWE8</accession>
<dbReference type="AlphaFoldDB" id="A0A6J4PWE8"/>
<dbReference type="EMBL" id="CADCTZ010001867">
    <property type="protein sequence ID" value="CAA9427773.1"/>
    <property type="molecule type" value="Genomic_DNA"/>
</dbReference>
<organism evidence="1">
    <name type="scientific">uncultured Microcoleus sp</name>
    <dbReference type="NCBI Taxonomy" id="259945"/>
    <lineage>
        <taxon>Bacteria</taxon>
        <taxon>Bacillati</taxon>
        <taxon>Cyanobacteriota</taxon>
        <taxon>Cyanophyceae</taxon>
        <taxon>Oscillatoriophycideae</taxon>
        <taxon>Oscillatoriales</taxon>
        <taxon>Microcoleaceae</taxon>
        <taxon>Microcoleus</taxon>
        <taxon>environmental samples</taxon>
    </lineage>
</organism>
<gene>
    <name evidence="1" type="ORF">AVDCRST_MAG84-7596</name>
</gene>
<proteinExistence type="predicted"/>
<sequence>MLAKQFWTLRPAAPRTAVSVQFSLVKLKITENMADQAVR</sequence>
<protein>
    <submittedName>
        <fullName evidence="1">Uncharacterized protein</fullName>
    </submittedName>
</protein>